<keyword evidence="9" id="KW-1185">Reference proteome</keyword>
<evidence type="ECO:0000256" key="3">
    <source>
        <dbReference type="ARBA" id="ARBA00022989"/>
    </source>
</evidence>
<dbReference type="RefSeq" id="WP_371947670.1">
    <property type="nucleotide sequence ID" value="NZ_JAXCEI010000002.1"/>
</dbReference>
<dbReference type="PROSITE" id="PS51012">
    <property type="entry name" value="ABC_TM2"/>
    <property type="match status" value="1"/>
</dbReference>
<comment type="similarity">
    <text evidence="6">Belongs to the ABC-2 integral membrane protein family.</text>
</comment>
<dbReference type="EMBL" id="JAXCEI010000002">
    <property type="protein sequence ID" value="MFA1538330.1"/>
    <property type="molecule type" value="Genomic_DNA"/>
</dbReference>
<comment type="subcellular location">
    <subcellularLocation>
        <location evidence="6">Cell membrane</location>
        <topology evidence="6">Multi-pass membrane protein</topology>
    </subcellularLocation>
    <subcellularLocation>
        <location evidence="1">Membrane</location>
        <topology evidence="1">Multi-pass membrane protein</topology>
    </subcellularLocation>
</comment>
<feature type="transmembrane region" description="Helical" evidence="6">
    <location>
        <begin position="233"/>
        <end position="253"/>
    </location>
</feature>
<feature type="domain" description="ABC transmembrane type-2" evidence="7">
    <location>
        <begin position="24"/>
        <end position="253"/>
    </location>
</feature>
<dbReference type="InterPro" id="IPR051784">
    <property type="entry name" value="Nod_factor_ABC_transporter"/>
</dbReference>
<reference evidence="8 9" key="1">
    <citation type="submission" date="2023-11" db="EMBL/GenBank/DDBJ databases">
        <title>Actinomadura monticuli sp. nov., isolated from volcanic ash.</title>
        <authorList>
            <person name="Lee S.D."/>
            <person name="Yang H."/>
            <person name="Kim I.S."/>
        </authorList>
    </citation>
    <scope>NUCLEOTIDE SEQUENCE [LARGE SCALE GENOMIC DNA]</scope>
    <source>
        <strain evidence="8 9">DLS-62</strain>
    </source>
</reference>
<gene>
    <name evidence="8" type="ORF">SM611_05255</name>
</gene>
<dbReference type="PANTHER" id="PTHR43229:SF2">
    <property type="entry name" value="NODULATION PROTEIN J"/>
    <property type="match status" value="1"/>
</dbReference>
<keyword evidence="6" id="KW-1003">Cell membrane</keyword>
<feature type="transmembrane region" description="Helical" evidence="6">
    <location>
        <begin position="57"/>
        <end position="83"/>
    </location>
</feature>
<proteinExistence type="inferred from homology"/>
<evidence type="ECO:0000256" key="2">
    <source>
        <dbReference type="ARBA" id="ARBA00022692"/>
    </source>
</evidence>
<evidence type="ECO:0000256" key="6">
    <source>
        <dbReference type="RuleBase" id="RU361157"/>
    </source>
</evidence>
<dbReference type="InterPro" id="IPR013525">
    <property type="entry name" value="ABC2_TM"/>
</dbReference>
<dbReference type="PRINTS" id="PR00164">
    <property type="entry name" value="ABC2TRNSPORT"/>
</dbReference>
<dbReference type="Pfam" id="PF01061">
    <property type="entry name" value="ABC2_membrane"/>
    <property type="match status" value="1"/>
</dbReference>
<organism evidence="8 9">
    <name type="scientific">Actinomadura monticuli</name>
    <dbReference type="NCBI Taxonomy" id="3097367"/>
    <lineage>
        <taxon>Bacteria</taxon>
        <taxon>Bacillati</taxon>
        <taxon>Actinomycetota</taxon>
        <taxon>Actinomycetes</taxon>
        <taxon>Streptosporangiales</taxon>
        <taxon>Thermomonosporaceae</taxon>
        <taxon>Actinomadura</taxon>
    </lineage>
</organism>
<keyword evidence="2 6" id="KW-0812">Transmembrane</keyword>
<evidence type="ECO:0000256" key="5">
    <source>
        <dbReference type="ARBA" id="ARBA00023251"/>
    </source>
</evidence>
<keyword evidence="3 6" id="KW-1133">Transmembrane helix</keyword>
<evidence type="ECO:0000259" key="7">
    <source>
        <dbReference type="PROSITE" id="PS51012"/>
    </source>
</evidence>
<feature type="transmembrane region" description="Helical" evidence="6">
    <location>
        <begin position="24"/>
        <end position="45"/>
    </location>
</feature>
<evidence type="ECO:0000313" key="9">
    <source>
        <dbReference type="Proteomes" id="UP001569963"/>
    </source>
</evidence>
<evidence type="ECO:0000256" key="1">
    <source>
        <dbReference type="ARBA" id="ARBA00004141"/>
    </source>
</evidence>
<evidence type="ECO:0000256" key="4">
    <source>
        <dbReference type="ARBA" id="ARBA00023136"/>
    </source>
</evidence>
<dbReference type="PIRSF" id="PIRSF006648">
    <property type="entry name" value="DrrB"/>
    <property type="match status" value="1"/>
</dbReference>
<feature type="transmembrane region" description="Helical" evidence="6">
    <location>
        <begin position="108"/>
        <end position="131"/>
    </location>
</feature>
<sequence length="257" mass="27868">MTAAVLQSYHMTVRDLRAFIRQPFYLVATLVQPVIWLLLFGKLFAPLMEDTHTTDSYIGFLTPGIIAMTALFASGWSGMVFVVEMEQGTLNRFLVTPVRRGALITGRLIHQALSVVLQGLIILAIALATGARFPGGVPIMVVFLVCVALIAVAFASLSNALGLVTRSQESVISIAQFLVLPLAFLSSTFVPRRVMPDWMSTIAGGNPVNWLVEIGRQTLDDSVDWSFVATHGAGLLAVALGCAWLSTLAFRVYQKQA</sequence>
<dbReference type="Proteomes" id="UP001569963">
    <property type="component" value="Unassembled WGS sequence"/>
</dbReference>
<name>A0ABV4Q7F5_9ACTN</name>
<keyword evidence="4 6" id="KW-0472">Membrane</keyword>
<keyword evidence="5" id="KW-0046">Antibiotic resistance</keyword>
<protein>
    <recommendedName>
        <fullName evidence="6">Transport permease protein</fullName>
    </recommendedName>
</protein>
<dbReference type="InterPro" id="IPR047817">
    <property type="entry name" value="ABC2_TM_bact-type"/>
</dbReference>
<keyword evidence="6" id="KW-0813">Transport</keyword>
<evidence type="ECO:0000313" key="8">
    <source>
        <dbReference type="EMBL" id="MFA1538330.1"/>
    </source>
</evidence>
<feature type="transmembrane region" description="Helical" evidence="6">
    <location>
        <begin position="171"/>
        <end position="190"/>
    </location>
</feature>
<dbReference type="InterPro" id="IPR000412">
    <property type="entry name" value="ABC_2_transport"/>
</dbReference>
<feature type="transmembrane region" description="Helical" evidence="6">
    <location>
        <begin position="137"/>
        <end position="164"/>
    </location>
</feature>
<comment type="caution">
    <text evidence="8">The sequence shown here is derived from an EMBL/GenBank/DDBJ whole genome shotgun (WGS) entry which is preliminary data.</text>
</comment>
<dbReference type="PANTHER" id="PTHR43229">
    <property type="entry name" value="NODULATION PROTEIN J"/>
    <property type="match status" value="1"/>
</dbReference>
<accession>A0ABV4Q7F5</accession>